<gene>
    <name evidence="2" type="ORF">SAMN06273572_105144</name>
</gene>
<dbReference type="InterPro" id="IPR011990">
    <property type="entry name" value="TPR-like_helical_dom_sf"/>
</dbReference>
<feature type="signal peptide" evidence="1">
    <location>
        <begin position="1"/>
        <end position="27"/>
    </location>
</feature>
<dbReference type="EMBL" id="OCTN01000005">
    <property type="protein sequence ID" value="SOH94721.1"/>
    <property type="molecule type" value="Genomic_DNA"/>
</dbReference>
<keyword evidence="3" id="KW-1185">Reference proteome</keyword>
<keyword evidence="1" id="KW-0732">Signal</keyword>
<dbReference type="OrthoDB" id="495305at2"/>
<name>A0A2C9CT94_9RHOB</name>
<organism evidence="2 3">
    <name type="scientific">Pontivivens marinum</name>
    <dbReference type="NCBI Taxonomy" id="1690039"/>
    <lineage>
        <taxon>Bacteria</taxon>
        <taxon>Pseudomonadati</taxon>
        <taxon>Pseudomonadota</taxon>
        <taxon>Alphaproteobacteria</taxon>
        <taxon>Rhodobacterales</taxon>
        <taxon>Paracoccaceae</taxon>
        <taxon>Pontivivens</taxon>
    </lineage>
</organism>
<dbReference type="Proteomes" id="UP000220034">
    <property type="component" value="Unassembled WGS sequence"/>
</dbReference>
<dbReference type="AlphaFoldDB" id="A0A2C9CT94"/>
<protein>
    <submittedName>
        <fullName evidence="2">Tetratricopeptide repeat-containing protein</fullName>
    </submittedName>
</protein>
<dbReference type="RefSeq" id="WP_145996746.1">
    <property type="nucleotide sequence ID" value="NZ_OCTN01000005.1"/>
</dbReference>
<dbReference type="Pfam" id="PF13432">
    <property type="entry name" value="TPR_16"/>
    <property type="match status" value="1"/>
</dbReference>
<feature type="chain" id="PRO_5013379137" evidence="1">
    <location>
        <begin position="28"/>
        <end position="201"/>
    </location>
</feature>
<dbReference type="SUPFAM" id="SSF48452">
    <property type="entry name" value="TPR-like"/>
    <property type="match status" value="1"/>
</dbReference>
<reference evidence="3" key="1">
    <citation type="submission" date="2017-09" db="EMBL/GenBank/DDBJ databases">
        <authorList>
            <person name="Varghese N."/>
            <person name="Submissions S."/>
        </authorList>
    </citation>
    <scope>NUCLEOTIDE SEQUENCE [LARGE SCALE GENOMIC DNA]</scope>
    <source>
        <strain evidence="3">C7</strain>
    </source>
</reference>
<evidence type="ECO:0000313" key="3">
    <source>
        <dbReference type="Proteomes" id="UP000220034"/>
    </source>
</evidence>
<dbReference type="Gene3D" id="1.25.40.10">
    <property type="entry name" value="Tetratricopeptide repeat domain"/>
    <property type="match status" value="1"/>
</dbReference>
<evidence type="ECO:0000256" key="1">
    <source>
        <dbReference type="SAM" id="SignalP"/>
    </source>
</evidence>
<evidence type="ECO:0000313" key="2">
    <source>
        <dbReference type="EMBL" id="SOH94721.1"/>
    </source>
</evidence>
<accession>A0A2C9CT94</accession>
<proteinExistence type="predicted"/>
<sequence length="201" mass="21398">MTSCIPLAGKAAILLALGLGACTPMQGDQPLPETRYSTPTLYDIDAVDDPLATGHLLMRAQQFELALRAYTRAFALGQTGEPGQIEAALGTVNARLGRLHTAKRFLNIAVEKNPASVEAWNNLGVVNLSLVDLVKARNAFETAFALSSGTNIAARENLARMDEVEANETPAPELLLSELTLVRHGSGRYLLGTPSGEGETE</sequence>